<proteinExistence type="predicted"/>
<keyword evidence="8" id="KW-0718">Serine biosynthesis</keyword>
<evidence type="ECO:0000256" key="8">
    <source>
        <dbReference type="ARBA" id="ARBA00023299"/>
    </source>
</evidence>
<comment type="cofactor">
    <cofactor evidence="1">
        <name>Mg(2+)</name>
        <dbReference type="ChEBI" id="CHEBI:18420"/>
    </cofactor>
</comment>
<dbReference type="GO" id="GO:0006564">
    <property type="term" value="P:L-serine biosynthetic process"/>
    <property type="evidence" value="ECO:0007669"/>
    <property type="project" value="UniProtKB-KW"/>
</dbReference>
<dbReference type="Gene3D" id="3.30.70.260">
    <property type="match status" value="2"/>
</dbReference>
<evidence type="ECO:0000256" key="3">
    <source>
        <dbReference type="ARBA" id="ARBA00012640"/>
    </source>
</evidence>
<evidence type="ECO:0000256" key="1">
    <source>
        <dbReference type="ARBA" id="ARBA00001946"/>
    </source>
</evidence>
<dbReference type="SUPFAM" id="SSF56784">
    <property type="entry name" value="HAD-like"/>
    <property type="match status" value="1"/>
</dbReference>
<dbReference type="Gene3D" id="3.40.50.1000">
    <property type="entry name" value="HAD superfamily/HAD-like"/>
    <property type="match status" value="1"/>
</dbReference>
<gene>
    <name evidence="10" type="ORF">METZ01_LOCUS208375</name>
</gene>
<name>A0A382F065_9ZZZZ</name>
<keyword evidence="7" id="KW-0460">Magnesium</keyword>
<dbReference type="InterPro" id="IPR023214">
    <property type="entry name" value="HAD_sf"/>
</dbReference>
<evidence type="ECO:0000256" key="5">
    <source>
        <dbReference type="ARBA" id="ARBA00022723"/>
    </source>
</evidence>
<reference evidence="10" key="1">
    <citation type="submission" date="2018-05" db="EMBL/GenBank/DDBJ databases">
        <authorList>
            <person name="Lanie J.A."/>
            <person name="Ng W.-L."/>
            <person name="Kazmierczak K.M."/>
            <person name="Andrzejewski T.M."/>
            <person name="Davidsen T.M."/>
            <person name="Wayne K.J."/>
            <person name="Tettelin H."/>
            <person name="Glass J.I."/>
            <person name="Rusch D."/>
            <person name="Podicherti R."/>
            <person name="Tsui H.-C.T."/>
            <person name="Winkler M.E."/>
        </authorList>
    </citation>
    <scope>NUCLEOTIDE SEQUENCE</scope>
</reference>
<dbReference type="GO" id="GO:0036424">
    <property type="term" value="F:L-phosphoserine phosphatase activity"/>
    <property type="evidence" value="ECO:0007669"/>
    <property type="project" value="TreeGrafter"/>
</dbReference>
<evidence type="ECO:0000313" key="10">
    <source>
        <dbReference type="EMBL" id="SVB55521.1"/>
    </source>
</evidence>
<dbReference type="SUPFAM" id="SSF55021">
    <property type="entry name" value="ACT-like"/>
    <property type="match status" value="1"/>
</dbReference>
<keyword evidence="5" id="KW-0479">Metal-binding</keyword>
<dbReference type="Pfam" id="PF00702">
    <property type="entry name" value="Hydrolase"/>
    <property type="match status" value="1"/>
</dbReference>
<protein>
    <recommendedName>
        <fullName evidence="3">phosphoserine phosphatase</fullName>
        <ecNumber evidence="3">3.1.3.3</ecNumber>
    </recommendedName>
</protein>
<dbReference type="GO" id="GO:0005737">
    <property type="term" value="C:cytoplasm"/>
    <property type="evidence" value="ECO:0007669"/>
    <property type="project" value="TreeGrafter"/>
</dbReference>
<dbReference type="PROSITE" id="PS51671">
    <property type="entry name" value="ACT"/>
    <property type="match status" value="1"/>
</dbReference>
<evidence type="ECO:0000256" key="6">
    <source>
        <dbReference type="ARBA" id="ARBA00022801"/>
    </source>
</evidence>
<dbReference type="Pfam" id="PF13740">
    <property type="entry name" value="ACT_6"/>
    <property type="match status" value="1"/>
</dbReference>
<dbReference type="InterPro" id="IPR036412">
    <property type="entry name" value="HAD-like_sf"/>
</dbReference>
<dbReference type="PANTHER" id="PTHR43344:SF2">
    <property type="entry name" value="PHOSPHOSERINE PHOSPHATASE"/>
    <property type="match status" value="1"/>
</dbReference>
<dbReference type="EC" id="3.1.3.3" evidence="3"/>
<comment type="pathway">
    <text evidence="2">Amino-acid biosynthesis; L-serine biosynthesis; L-serine from 3-phospho-D-glycerate: step 3/3.</text>
</comment>
<dbReference type="InterPro" id="IPR050582">
    <property type="entry name" value="HAD-like_SerB"/>
</dbReference>
<dbReference type="FunFam" id="1.10.150.210:FF:000001">
    <property type="entry name" value="Phosphoserine phosphatase"/>
    <property type="match status" value="1"/>
</dbReference>
<evidence type="ECO:0000256" key="7">
    <source>
        <dbReference type="ARBA" id="ARBA00022842"/>
    </source>
</evidence>
<dbReference type="InterPro" id="IPR002912">
    <property type="entry name" value="ACT_dom"/>
</dbReference>
<organism evidence="10">
    <name type="scientific">marine metagenome</name>
    <dbReference type="NCBI Taxonomy" id="408172"/>
    <lineage>
        <taxon>unclassified sequences</taxon>
        <taxon>metagenomes</taxon>
        <taxon>ecological metagenomes</taxon>
    </lineage>
</organism>
<dbReference type="GO" id="GO:0000287">
    <property type="term" value="F:magnesium ion binding"/>
    <property type="evidence" value="ECO:0007669"/>
    <property type="project" value="TreeGrafter"/>
</dbReference>
<evidence type="ECO:0000256" key="2">
    <source>
        <dbReference type="ARBA" id="ARBA00005135"/>
    </source>
</evidence>
<keyword evidence="6" id="KW-0378">Hydrolase</keyword>
<sequence>MNELVLISVVGTDEPSITAVITRLLGQQDVDILDIGQSVIHNHLSMGILVNIPGDAASLKTAIDRIVSDFTVEVRFAPVTEQSYDTWVDLQGSSRYLLTLLARCVKAEHIGEVSAVIAGHGLNFGNITRLSGRVPLRQADPTTKECVEFSLSGTPSENFRRRLLTLCADLFIDVAVQEDGIYRRTLRLIAFDMDSTLIQTEVIDELASLAGVSDEVAAITARAMAGELDFAASLDRRVCLLKGLSESALEEVGTKLPLMVGAEHLFRTLNHLGYKTAILSGGFTYFGEIL</sequence>
<dbReference type="NCBIfam" id="TIGR01488">
    <property type="entry name" value="HAD-SF-IB"/>
    <property type="match status" value="1"/>
</dbReference>
<evidence type="ECO:0000256" key="4">
    <source>
        <dbReference type="ARBA" id="ARBA00022605"/>
    </source>
</evidence>
<dbReference type="EMBL" id="UINC01046913">
    <property type="protein sequence ID" value="SVB55521.1"/>
    <property type="molecule type" value="Genomic_DNA"/>
</dbReference>
<feature type="domain" description="ACT" evidence="9">
    <location>
        <begin position="6"/>
        <end position="79"/>
    </location>
</feature>
<dbReference type="InterPro" id="IPR045865">
    <property type="entry name" value="ACT-like_dom_sf"/>
</dbReference>
<dbReference type="PANTHER" id="PTHR43344">
    <property type="entry name" value="PHOSPHOSERINE PHOSPHATASE"/>
    <property type="match status" value="1"/>
</dbReference>
<dbReference type="AlphaFoldDB" id="A0A382F065"/>
<accession>A0A382F065</accession>
<keyword evidence="4" id="KW-0028">Amino-acid biosynthesis</keyword>
<evidence type="ECO:0000259" key="9">
    <source>
        <dbReference type="PROSITE" id="PS51671"/>
    </source>
</evidence>
<dbReference type="CDD" id="cd04870">
    <property type="entry name" value="ACT_PSP_1"/>
    <property type="match status" value="1"/>
</dbReference>
<dbReference type="CDD" id="cd04871">
    <property type="entry name" value="ACT_PSP_2"/>
    <property type="match status" value="1"/>
</dbReference>